<dbReference type="Pfam" id="PF00072">
    <property type="entry name" value="Response_reg"/>
    <property type="match status" value="1"/>
</dbReference>
<accession>A0A3A9YU53</accession>
<dbReference type="GO" id="GO:0032993">
    <property type="term" value="C:protein-DNA complex"/>
    <property type="evidence" value="ECO:0007669"/>
    <property type="project" value="TreeGrafter"/>
</dbReference>
<reference evidence="6 7" key="1">
    <citation type="journal article" date="2014" name="Int. J. Syst. Evol. Microbiol.">
        <title>Streptomyces hoynatensis sp. nov., isolated from deep marine sediment.</title>
        <authorList>
            <person name="Veyisoglu A."/>
            <person name="Sahin N."/>
        </authorList>
    </citation>
    <scope>NUCLEOTIDE SEQUENCE [LARGE SCALE GENOMIC DNA]</scope>
    <source>
        <strain evidence="6 7">KCTC 29097</strain>
    </source>
</reference>
<keyword evidence="1 3" id="KW-0238">DNA-binding</keyword>
<dbReference type="PROSITE" id="PS50110">
    <property type="entry name" value="RESPONSE_REGULATORY"/>
    <property type="match status" value="1"/>
</dbReference>
<dbReference type="SMART" id="SM00448">
    <property type="entry name" value="REC"/>
    <property type="match status" value="1"/>
</dbReference>
<evidence type="ECO:0000259" key="4">
    <source>
        <dbReference type="PROSITE" id="PS50110"/>
    </source>
</evidence>
<feature type="domain" description="Response regulatory" evidence="4">
    <location>
        <begin position="2"/>
        <end position="115"/>
    </location>
</feature>
<name>A0A3A9YU53_9ACTN</name>
<dbReference type="InterPro" id="IPR001867">
    <property type="entry name" value="OmpR/PhoB-type_DNA-bd"/>
</dbReference>
<sequence>MRILLAEDEQALAKYVATGLRRQGFAVDLAPDGRTALDKWELAPYDVVVLDRDLPVVHGDTVCRRLAEHGGSRILMLTASGTVQDRVEGLTLGADDYLGKPFAFSELVARVRALTRRSAPARPPVLRAADLVLDPARRTAERAGRLLALTPKEFGVLEHLLAAGGDVLSAETLLEKVWDEHADPFTNAVRITVGTLRRKLGDPPLLETVTGFGYRIGP</sequence>
<evidence type="ECO:0000259" key="5">
    <source>
        <dbReference type="PROSITE" id="PS51755"/>
    </source>
</evidence>
<dbReference type="Gene3D" id="1.10.10.10">
    <property type="entry name" value="Winged helix-like DNA-binding domain superfamily/Winged helix DNA-binding domain"/>
    <property type="match status" value="1"/>
</dbReference>
<dbReference type="GO" id="GO:0006355">
    <property type="term" value="P:regulation of DNA-templated transcription"/>
    <property type="evidence" value="ECO:0007669"/>
    <property type="project" value="InterPro"/>
</dbReference>
<organism evidence="6 7">
    <name type="scientific">Streptomyces hoynatensis</name>
    <dbReference type="NCBI Taxonomy" id="1141874"/>
    <lineage>
        <taxon>Bacteria</taxon>
        <taxon>Bacillati</taxon>
        <taxon>Actinomycetota</taxon>
        <taxon>Actinomycetes</taxon>
        <taxon>Kitasatosporales</taxon>
        <taxon>Streptomycetaceae</taxon>
        <taxon>Streptomyces</taxon>
    </lineage>
</organism>
<evidence type="ECO:0000313" key="7">
    <source>
        <dbReference type="Proteomes" id="UP000272474"/>
    </source>
</evidence>
<dbReference type="Proteomes" id="UP000272474">
    <property type="component" value="Unassembled WGS sequence"/>
</dbReference>
<evidence type="ECO:0000313" key="6">
    <source>
        <dbReference type="EMBL" id="RKN39470.1"/>
    </source>
</evidence>
<dbReference type="InterPro" id="IPR039420">
    <property type="entry name" value="WalR-like"/>
</dbReference>
<dbReference type="AlphaFoldDB" id="A0A3A9YU53"/>
<comment type="caution">
    <text evidence="6">The sequence shown here is derived from an EMBL/GenBank/DDBJ whole genome shotgun (WGS) entry which is preliminary data.</text>
</comment>
<dbReference type="OrthoDB" id="9802426at2"/>
<dbReference type="PROSITE" id="PS51755">
    <property type="entry name" value="OMPR_PHOB"/>
    <property type="match status" value="1"/>
</dbReference>
<dbReference type="Pfam" id="PF00486">
    <property type="entry name" value="Trans_reg_C"/>
    <property type="match status" value="1"/>
</dbReference>
<dbReference type="PANTHER" id="PTHR48111:SF36">
    <property type="entry name" value="TRANSCRIPTIONAL REGULATORY PROTEIN CUTR"/>
    <property type="match status" value="1"/>
</dbReference>
<proteinExistence type="predicted"/>
<dbReference type="SMART" id="SM00862">
    <property type="entry name" value="Trans_reg_C"/>
    <property type="match status" value="1"/>
</dbReference>
<dbReference type="GO" id="GO:0000976">
    <property type="term" value="F:transcription cis-regulatory region binding"/>
    <property type="evidence" value="ECO:0007669"/>
    <property type="project" value="TreeGrafter"/>
</dbReference>
<feature type="domain" description="OmpR/PhoB-type" evidence="5">
    <location>
        <begin position="123"/>
        <end position="218"/>
    </location>
</feature>
<dbReference type="PANTHER" id="PTHR48111">
    <property type="entry name" value="REGULATOR OF RPOS"/>
    <property type="match status" value="1"/>
</dbReference>
<dbReference type="InterPro" id="IPR011006">
    <property type="entry name" value="CheY-like_superfamily"/>
</dbReference>
<dbReference type="GO" id="GO:0000156">
    <property type="term" value="F:phosphorelay response regulator activity"/>
    <property type="evidence" value="ECO:0007669"/>
    <property type="project" value="TreeGrafter"/>
</dbReference>
<keyword evidence="7" id="KW-1185">Reference proteome</keyword>
<dbReference type="CDD" id="cd00383">
    <property type="entry name" value="trans_reg_C"/>
    <property type="match status" value="1"/>
</dbReference>
<dbReference type="GO" id="GO:0005829">
    <property type="term" value="C:cytosol"/>
    <property type="evidence" value="ECO:0007669"/>
    <property type="project" value="TreeGrafter"/>
</dbReference>
<evidence type="ECO:0000256" key="1">
    <source>
        <dbReference type="ARBA" id="ARBA00023125"/>
    </source>
</evidence>
<dbReference type="Gene3D" id="6.10.250.690">
    <property type="match status" value="1"/>
</dbReference>
<dbReference type="Gene3D" id="3.40.50.2300">
    <property type="match status" value="1"/>
</dbReference>
<feature type="modified residue" description="4-aspartylphosphate" evidence="2">
    <location>
        <position position="51"/>
    </location>
</feature>
<dbReference type="SUPFAM" id="SSF52172">
    <property type="entry name" value="CheY-like"/>
    <property type="match status" value="1"/>
</dbReference>
<dbReference type="InterPro" id="IPR036388">
    <property type="entry name" value="WH-like_DNA-bd_sf"/>
</dbReference>
<protein>
    <submittedName>
        <fullName evidence="6">DNA-binding response regulator</fullName>
    </submittedName>
</protein>
<feature type="DNA-binding region" description="OmpR/PhoB-type" evidence="3">
    <location>
        <begin position="123"/>
        <end position="218"/>
    </location>
</feature>
<dbReference type="EMBL" id="RBAL01000013">
    <property type="protein sequence ID" value="RKN39470.1"/>
    <property type="molecule type" value="Genomic_DNA"/>
</dbReference>
<dbReference type="InterPro" id="IPR001789">
    <property type="entry name" value="Sig_transdc_resp-reg_receiver"/>
</dbReference>
<evidence type="ECO:0000256" key="2">
    <source>
        <dbReference type="PROSITE-ProRule" id="PRU00169"/>
    </source>
</evidence>
<gene>
    <name evidence="6" type="ORF">D7294_20965</name>
</gene>
<keyword evidence="2" id="KW-0597">Phosphoprotein</keyword>
<evidence type="ECO:0000256" key="3">
    <source>
        <dbReference type="PROSITE-ProRule" id="PRU01091"/>
    </source>
</evidence>
<dbReference type="RefSeq" id="WP_120682083.1">
    <property type="nucleotide sequence ID" value="NZ_RBAL01000013.1"/>
</dbReference>